<feature type="domain" description="Cyanovirin-N" evidence="2">
    <location>
        <begin position="23"/>
        <end position="127"/>
    </location>
</feature>
<dbReference type="Proteomes" id="UP000319160">
    <property type="component" value="Unassembled WGS sequence"/>
</dbReference>
<evidence type="ECO:0000313" key="3">
    <source>
        <dbReference type="EMBL" id="TRX90478.1"/>
    </source>
</evidence>
<protein>
    <recommendedName>
        <fullName evidence="2">Cyanovirin-N domain-containing protein</fullName>
    </recommendedName>
</protein>
<feature type="chain" id="PRO_5022230087" description="Cyanovirin-N domain-containing protein" evidence="1">
    <location>
        <begin position="19"/>
        <end position="132"/>
    </location>
</feature>
<dbReference type="OrthoDB" id="5214550at2759"/>
<dbReference type="Pfam" id="PF08881">
    <property type="entry name" value="CVNH"/>
    <property type="match status" value="1"/>
</dbReference>
<dbReference type="InterPro" id="IPR011058">
    <property type="entry name" value="Cyanovirin-N"/>
</dbReference>
<keyword evidence="4" id="KW-1185">Reference proteome</keyword>
<dbReference type="SMART" id="SM01111">
    <property type="entry name" value="CVNH"/>
    <property type="match status" value="1"/>
</dbReference>
<dbReference type="AlphaFoldDB" id="A0A553HRA2"/>
<comment type="caution">
    <text evidence="3">The sequence shown here is derived from an EMBL/GenBank/DDBJ whole genome shotgun (WGS) entry which is preliminary data.</text>
</comment>
<accession>A0A553HRA2</accession>
<dbReference type="SUPFAM" id="SSF51322">
    <property type="entry name" value="Cyanovirin-N"/>
    <property type="match status" value="1"/>
</dbReference>
<sequence>MQFLVTVIATTLLGQASALYLDKTCSNIEFNPANDVLTLDCNNKQGVAVHQTFDLNTCLGWNAENKAIGYGKNFGNACKDCYTEQRLNEGLEGIYTNVICTCDGITNIVHDLGADSHIGNIDGVLTCCATAC</sequence>
<organism evidence="3 4">
    <name type="scientific">Xylaria flabelliformis</name>
    <dbReference type="NCBI Taxonomy" id="2512241"/>
    <lineage>
        <taxon>Eukaryota</taxon>
        <taxon>Fungi</taxon>
        <taxon>Dikarya</taxon>
        <taxon>Ascomycota</taxon>
        <taxon>Pezizomycotina</taxon>
        <taxon>Sordariomycetes</taxon>
        <taxon>Xylariomycetidae</taxon>
        <taxon>Xylariales</taxon>
        <taxon>Xylariaceae</taxon>
        <taxon>Xylaria</taxon>
    </lineage>
</organism>
<reference evidence="4" key="1">
    <citation type="submission" date="2019-06" db="EMBL/GenBank/DDBJ databases">
        <title>Draft genome sequence of the griseofulvin-producing fungus Xylaria cubensis strain G536.</title>
        <authorList>
            <person name="Mead M.E."/>
            <person name="Raja H.A."/>
            <person name="Steenwyk J.L."/>
            <person name="Knowles S.L."/>
            <person name="Oberlies N.H."/>
            <person name="Rokas A."/>
        </authorList>
    </citation>
    <scope>NUCLEOTIDE SEQUENCE [LARGE SCALE GENOMIC DNA]</scope>
    <source>
        <strain evidence="4">G536</strain>
    </source>
</reference>
<keyword evidence="1" id="KW-0732">Signal</keyword>
<evidence type="ECO:0000259" key="2">
    <source>
        <dbReference type="SMART" id="SM01111"/>
    </source>
</evidence>
<proteinExistence type="predicted"/>
<feature type="signal peptide" evidence="1">
    <location>
        <begin position="1"/>
        <end position="18"/>
    </location>
</feature>
<dbReference type="EMBL" id="VFLP01000055">
    <property type="protein sequence ID" value="TRX90478.1"/>
    <property type="molecule type" value="Genomic_DNA"/>
</dbReference>
<evidence type="ECO:0000256" key="1">
    <source>
        <dbReference type="SAM" id="SignalP"/>
    </source>
</evidence>
<dbReference type="Gene3D" id="2.30.60.10">
    <property type="entry name" value="Cyanovirin-N"/>
    <property type="match status" value="1"/>
</dbReference>
<gene>
    <name evidence="3" type="ORF">FHL15_008647</name>
</gene>
<name>A0A553HRA2_9PEZI</name>
<dbReference type="InterPro" id="IPR036673">
    <property type="entry name" value="Cyanovirin-N_sf"/>
</dbReference>
<evidence type="ECO:0000313" key="4">
    <source>
        <dbReference type="Proteomes" id="UP000319160"/>
    </source>
</evidence>